<evidence type="ECO:0000256" key="13">
    <source>
        <dbReference type="RuleBase" id="RU004349"/>
    </source>
</evidence>
<feature type="transmembrane region" description="Helical" evidence="10">
    <location>
        <begin position="180"/>
        <end position="200"/>
    </location>
</feature>
<keyword evidence="3 10" id="KW-0813">Transport</keyword>
<dbReference type="SUPFAM" id="SSF103491">
    <property type="entry name" value="Preprotein translocase SecY subunit"/>
    <property type="match status" value="1"/>
</dbReference>
<evidence type="ECO:0000313" key="14">
    <source>
        <dbReference type="EMBL" id="TYA09889.1"/>
    </source>
</evidence>
<comment type="caution">
    <text evidence="10">Lacks conserved residue(s) required for the propagation of feature annotation.</text>
</comment>
<keyword evidence="8 10" id="KW-0472">Membrane</keyword>
<feature type="transmembrane region" description="Helical" evidence="10">
    <location>
        <begin position="313"/>
        <end position="330"/>
    </location>
</feature>
<keyword evidence="5 10" id="KW-0653">Protein transport</keyword>
<dbReference type="InterPro" id="IPR030659">
    <property type="entry name" value="SecY_CS"/>
</dbReference>
<dbReference type="InterPro" id="IPR002208">
    <property type="entry name" value="SecY/SEC61-alpha"/>
</dbReference>
<comment type="subunit">
    <text evidence="10">Component of the Sec protein translocase complex. Heterotrimer consisting of SecY, SecE and SecG subunits. The heterotrimers can form oligomers, although 1 heterotrimer is thought to be able to translocate proteins. Interacts with the ribosome. Interacts with SecDF, and other proteins may be involved. Interacts with SecA.</text>
</comment>
<dbReference type="GO" id="GO:0065002">
    <property type="term" value="P:intracellular protein transmembrane transport"/>
    <property type="evidence" value="ECO:0007669"/>
    <property type="project" value="UniProtKB-UniRule"/>
</dbReference>
<name>A0A5D0CIX4_9BACL</name>
<dbReference type="GO" id="GO:0006605">
    <property type="term" value="P:protein targeting"/>
    <property type="evidence" value="ECO:0007669"/>
    <property type="project" value="UniProtKB-UniRule"/>
</dbReference>
<evidence type="ECO:0000256" key="9">
    <source>
        <dbReference type="ARBA" id="ARBA00039733"/>
    </source>
</evidence>
<dbReference type="NCBIfam" id="TIGR00967">
    <property type="entry name" value="3a0501s007"/>
    <property type="match status" value="1"/>
</dbReference>
<keyword evidence="10" id="KW-1003">Cell membrane</keyword>
<evidence type="ECO:0000256" key="4">
    <source>
        <dbReference type="ARBA" id="ARBA00022692"/>
    </source>
</evidence>
<feature type="transmembrane region" description="Helical" evidence="10">
    <location>
        <begin position="269"/>
        <end position="293"/>
    </location>
</feature>
<dbReference type="PANTHER" id="PTHR10906">
    <property type="entry name" value="SECY/SEC61-ALPHA FAMILY MEMBER"/>
    <property type="match status" value="1"/>
</dbReference>
<dbReference type="Pfam" id="PF00344">
    <property type="entry name" value="SecY"/>
    <property type="match status" value="1"/>
</dbReference>
<evidence type="ECO:0000256" key="3">
    <source>
        <dbReference type="ARBA" id="ARBA00022448"/>
    </source>
</evidence>
<evidence type="ECO:0000256" key="12">
    <source>
        <dbReference type="RuleBase" id="RU003484"/>
    </source>
</evidence>
<dbReference type="AlphaFoldDB" id="A0A5D0CIX4"/>
<evidence type="ECO:0000256" key="10">
    <source>
        <dbReference type="HAMAP-Rule" id="MF_01465"/>
    </source>
</evidence>
<feature type="transmembrane region" description="Helical" evidence="10">
    <location>
        <begin position="65"/>
        <end position="94"/>
    </location>
</feature>
<dbReference type="PROSITE" id="PS00755">
    <property type="entry name" value="SECY_1"/>
    <property type="match status" value="1"/>
</dbReference>
<evidence type="ECO:0000256" key="8">
    <source>
        <dbReference type="ARBA" id="ARBA00023136"/>
    </source>
</evidence>
<evidence type="ECO:0000256" key="11">
    <source>
        <dbReference type="RuleBase" id="RU000537"/>
    </source>
</evidence>
<dbReference type="Proteomes" id="UP000325218">
    <property type="component" value="Unassembled WGS sequence"/>
</dbReference>
<comment type="caution">
    <text evidence="14">The sequence shown here is derived from an EMBL/GenBank/DDBJ whole genome shotgun (WGS) entry which is preliminary data.</text>
</comment>
<gene>
    <name evidence="10 14" type="primary">secY</name>
    <name evidence="14" type="ORF">FRY98_28185</name>
</gene>
<comment type="function">
    <text evidence="10 11">The central subunit of the protein translocation channel SecYEG. Consists of two halves formed by TMs 1-5 and 6-10. These two domains form a lateral gate at the front which open onto the bilayer between TMs 2 and 7, and are clamped together by SecE at the back. The channel is closed by both a pore ring composed of hydrophobic SecY resides and a short helix (helix 2A) on the extracellular side of the membrane which forms a plug. The plug probably moves laterally to allow the channel to open. The ring and the pore may move independently.</text>
</comment>
<dbReference type="GO" id="GO:0043952">
    <property type="term" value="P:protein transport by the Sec complex"/>
    <property type="evidence" value="ECO:0007669"/>
    <property type="project" value="UniProtKB-UniRule"/>
</dbReference>
<evidence type="ECO:0000256" key="7">
    <source>
        <dbReference type="ARBA" id="ARBA00023010"/>
    </source>
</evidence>
<dbReference type="InterPro" id="IPR026593">
    <property type="entry name" value="SecY"/>
</dbReference>
<dbReference type="InterPro" id="IPR023201">
    <property type="entry name" value="SecY_dom_sf"/>
</dbReference>
<dbReference type="PROSITE" id="PS00756">
    <property type="entry name" value="SECY_2"/>
    <property type="match status" value="1"/>
</dbReference>
<evidence type="ECO:0000313" key="15">
    <source>
        <dbReference type="Proteomes" id="UP000325218"/>
    </source>
</evidence>
<keyword evidence="6 10" id="KW-1133">Transmembrane helix</keyword>
<dbReference type="FunFam" id="1.10.3370.10:FF:000001">
    <property type="entry name" value="Preprotein translocase subunit SecY"/>
    <property type="match status" value="1"/>
</dbReference>
<proteinExistence type="inferred from homology"/>
<feature type="transmembrane region" description="Helical" evidence="10">
    <location>
        <begin position="368"/>
        <end position="390"/>
    </location>
</feature>
<dbReference type="RefSeq" id="WP_148458044.1">
    <property type="nucleotide sequence ID" value="NZ_BORZ01000028.1"/>
</dbReference>
<feature type="transmembrane region" description="Helical" evidence="10">
    <location>
        <begin position="396"/>
        <end position="414"/>
    </location>
</feature>
<feature type="transmembrane region" description="Helical" evidence="10">
    <location>
        <begin position="146"/>
        <end position="168"/>
    </location>
</feature>
<sequence>MFKTMKNIWHVQDLRNRILFTLFVFIIFRIGSFVPVPGVNASVFENMNGAGSELFGLLNTFSGGALHNFSIFALGIMPYITASIIVQLLSMDVIPKFAEWAKQGEHGKKKMAQVTRYGTVILAIIQAFATSIGFNRMYNVEMVPNATFADYLVIAIVLTAGTSFLMWLGEQITEKGIGNGISLIIFAGIVAGIPGHIQSIAQSEFIVEGQTFMNVVKSIAIVLVFVLIVIGVIYIQQAIRKIPVQYAKRVVGNKMYGGQNTHIPLKINAAGVIPVIFAVSLLQFPVVIASFWATQPWARWISSNLSHDRPLGMVLYVIMIIGFTFFYTFVQMNPQQMADNMKKNGGYIPGIRPGKTTATYLTRVLTRLTMTGAIFLAAISILPVGLGALANLPRTVQIGGTSILIVIGVALDTMKTIESQLIKRHYKGFINK</sequence>
<evidence type="ECO:0000256" key="6">
    <source>
        <dbReference type="ARBA" id="ARBA00022989"/>
    </source>
</evidence>
<evidence type="ECO:0000256" key="2">
    <source>
        <dbReference type="ARBA" id="ARBA00005751"/>
    </source>
</evidence>
<evidence type="ECO:0000256" key="5">
    <source>
        <dbReference type="ARBA" id="ARBA00022927"/>
    </source>
</evidence>
<organism evidence="14 15">
    <name type="scientific">Paenibacillus faecis</name>
    <dbReference type="NCBI Taxonomy" id="862114"/>
    <lineage>
        <taxon>Bacteria</taxon>
        <taxon>Bacillati</taxon>
        <taxon>Bacillota</taxon>
        <taxon>Bacilli</taxon>
        <taxon>Bacillales</taxon>
        <taxon>Paenibacillaceae</taxon>
        <taxon>Paenibacillus</taxon>
    </lineage>
</organism>
<keyword evidence="4 10" id="KW-0812">Transmembrane</keyword>
<comment type="subcellular location">
    <subcellularLocation>
        <location evidence="10">Cell membrane</location>
        <topology evidence="10">Multi-pass membrane protein</topology>
    </subcellularLocation>
    <subcellularLocation>
        <location evidence="1 12">Membrane</location>
        <topology evidence="1 12">Multi-pass membrane protein</topology>
    </subcellularLocation>
</comment>
<feature type="transmembrane region" description="Helical" evidence="10">
    <location>
        <begin position="114"/>
        <end position="134"/>
    </location>
</feature>
<accession>A0A5D0CIX4</accession>
<feature type="transmembrane region" description="Helical" evidence="10">
    <location>
        <begin position="212"/>
        <end position="235"/>
    </location>
</feature>
<evidence type="ECO:0000256" key="1">
    <source>
        <dbReference type="ARBA" id="ARBA00004141"/>
    </source>
</evidence>
<protein>
    <recommendedName>
        <fullName evidence="9 10">Protein translocase subunit SecY</fullName>
    </recommendedName>
</protein>
<dbReference type="HAMAP" id="MF_01465">
    <property type="entry name" value="SecY"/>
    <property type="match status" value="1"/>
</dbReference>
<comment type="similarity">
    <text evidence="2 10 13">Belongs to the SecY/SEC61-alpha family.</text>
</comment>
<reference evidence="14 15" key="1">
    <citation type="submission" date="2019-08" db="EMBL/GenBank/DDBJ databases">
        <title>Genome sequencing of Paenibacillus faecis DSM 23593(T).</title>
        <authorList>
            <person name="Kook J.-K."/>
            <person name="Park S.-N."/>
            <person name="Lim Y.K."/>
        </authorList>
    </citation>
    <scope>NUCLEOTIDE SEQUENCE [LARGE SCALE GENOMIC DNA]</scope>
    <source>
        <strain evidence="14 15">DSM 23593</strain>
    </source>
</reference>
<dbReference type="PRINTS" id="PR00303">
    <property type="entry name" value="SECYTRNLCASE"/>
</dbReference>
<keyword evidence="7 10" id="KW-0811">Translocation</keyword>
<dbReference type="EMBL" id="VSDO01000007">
    <property type="protein sequence ID" value="TYA09889.1"/>
    <property type="molecule type" value="Genomic_DNA"/>
</dbReference>
<dbReference type="OrthoDB" id="9809248at2"/>
<dbReference type="PIRSF" id="PIRSF004557">
    <property type="entry name" value="SecY"/>
    <property type="match status" value="1"/>
</dbReference>
<dbReference type="GO" id="GO:0005886">
    <property type="term" value="C:plasma membrane"/>
    <property type="evidence" value="ECO:0007669"/>
    <property type="project" value="UniProtKB-SubCell"/>
</dbReference>
<keyword evidence="15" id="KW-1185">Reference proteome</keyword>
<dbReference type="Gene3D" id="1.10.3370.10">
    <property type="entry name" value="SecY subunit domain"/>
    <property type="match status" value="1"/>
</dbReference>